<dbReference type="AlphaFoldDB" id="A0A9N9PQ10"/>
<evidence type="ECO:0000313" key="2">
    <source>
        <dbReference type="Proteomes" id="UP000696280"/>
    </source>
</evidence>
<keyword evidence="2" id="KW-1185">Reference proteome</keyword>
<evidence type="ECO:0000313" key="1">
    <source>
        <dbReference type="EMBL" id="CAG8951575.1"/>
    </source>
</evidence>
<name>A0A9N9PQ10_9HELO</name>
<protein>
    <submittedName>
        <fullName evidence="1">Uncharacterized protein</fullName>
    </submittedName>
</protein>
<dbReference type="EMBL" id="CAJVRL010000043">
    <property type="protein sequence ID" value="CAG8951575.1"/>
    <property type="molecule type" value="Genomic_DNA"/>
</dbReference>
<accession>A0A9N9PQ10</accession>
<reference evidence="1" key="1">
    <citation type="submission" date="2021-07" db="EMBL/GenBank/DDBJ databases">
        <authorList>
            <person name="Durling M."/>
        </authorList>
    </citation>
    <scope>NUCLEOTIDE SEQUENCE</scope>
</reference>
<sequence>MVLHTLFTGRERVASSATNFLQKLGIDVSAANGTVIRDASNGHVTDNTQPLCWMLDPFSGRVYEAASRALQSIADAWKACEPRV</sequence>
<organism evidence="1 2">
    <name type="scientific">Hymenoscyphus fraxineus</name>
    <dbReference type="NCBI Taxonomy" id="746836"/>
    <lineage>
        <taxon>Eukaryota</taxon>
        <taxon>Fungi</taxon>
        <taxon>Dikarya</taxon>
        <taxon>Ascomycota</taxon>
        <taxon>Pezizomycotina</taxon>
        <taxon>Leotiomycetes</taxon>
        <taxon>Helotiales</taxon>
        <taxon>Helotiaceae</taxon>
        <taxon>Hymenoscyphus</taxon>
    </lineage>
</organism>
<proteinExistence type="predicted"/>
<comment type="caution">
    <text evidence="1">The sequence shown here is derived from an EMBL/GenBank/DDBJ whole genome shotgun (WGS) entry which is preliminary data.</text>
</comment>
<dbReference type="Proteomes" id="UP000696280">
    <property type="component" value="Unassembled WGS sequence"/>
</dbReference>
<gene>
    <name evidence="1" type="ORF">HYFRA_00007491</name>
</gene>